<reference evidence="1 2" key="1">
    <citation type="submission" date="2016-07" db="EMBL/GenBank/DDBJ databases">
        <title>Pervasive Adenine N6-methylation of Active Genes in Fungi.</title>
        <authorList>
            <consortium name="DOE Joint Genome Institute"/>
            <person name="Mondo S.J."/>
            <person name="Dannebaum R.O."/>
            <person name="Kuo R.C."/>
            <person name="Labutti K."/>
            <person name="Haridas S."/>
            <person name="Kuo A."/>
            <person name="Salamov A."/>
            <person name="Ahrendt S.R."/>
            <person name="Lipzen A."/>
            <person name="Sullivan W."/>
            <person name="Andreopoulos W.B."/>
            <person name="Clum A."/>
            <person name="Lindquist E."/>
            <person name="Daum C."/>
            <person name="Ramamoorthy G.K."/>
            <person name="Gryganskyi A."/>
            <person name="Culley D."/>
            <person name="Magnuson J.K."/>
            <person name="James T.Y."/>
            <person name="O'Malley M.A."/>
            <person name="Stajich J.E."/>
            <person name="Spatafora J.W."/>
            <person name="Visel A."/>
            <person name="Grigoriev I.V."/>
        </authorList>
    </citation>
    <scope>NUCLEOTIDE SEQUENCE [LARGE SCALE GENOMIC DNA]</scope>
    <source>
        <strain evidence="1 2">JEL800</strain>
    </source>
</reference>
<sequence length="65" mass="7085">PSTQHHAITALPFPPLYSTPIIPPFNPTPRHNCAALSTVHPPGSSNIYSNKPISTLHSLHQLIKQ</sequence>
<dbReference type="EMBL" id="MCGO01000027">
    <property type="protein sequence ID" value="ORY42875.1"/>
    <property type="molecule type" value="Genomic_DNA"/>
</dbReference>
<keyword evidence="2" id="KW-1185">Reference proteome</keyword>
<proteinExistence type="predicted"/>
<evidence type="ECO:0000313" key="2">
    <source>
        <dbReference type="Proteomes" id="UP000193642"/>
    </source>
</evidence>
<gene>
    <name evidence="1" type="ORF">BCR33DRAFT_660644</name>
</gene>
<name>A0A1Y2C983_9FUNG</name>
<protein>
    <submittedName>
        <fullName evidence="1">Uncharacterized protein</fullName>
    </submittedName>
</protein>
<feature type="non-terminal residue" evidence="1">
    <location>
        <position position="1"/>
    </location>
</feature>
<comment type="caution">
    <text evidence="1">The sequence shown here is derived from an EMBL/GenBank/DDBJ whole genome shotgun (WGS) entry which is preliminary data.</text>
</comment>
<evidence type="ECO:0000313" key="1">
    <source>
        <dbReference type="EMBL" id="ORY42875.1"/>
    </source>
</evidence>
<dbReference type="Proteomes" id="UP000193642">
    <property type="component" value="Unassembled WGS sequence"/>
</dbReference>
<organism evidence="1 2">
    <name type="scientific">Rhizoclosmatium globosum</name>
    <dbReference type="NCBI Taxonomy" id="329046"/>
    <lineage>
        <taxon>Eukaryota</taxon>
        <taxon>Fungi</taxon>
        <taxon>Fungi incertae sedis</taxon>
        <taxon>Chytridiomycota</taxon>
        <taxon>Chytridiomycota incertae sedis</taxon>
        <taxon>Chytridiomycetes</taxon>
        <taxon>Chytridiales</taxon>
        <taxon>Chytriomycetaceae</taxon>
        <taxon>Rhizoclosmatium</taxon>
    </lineage>
</organism>
<dbReference type="AlphaFoldDB" id="A0A1Y2C983"/>
<accession>A0A1Y2C983</accession>